<dbReference type="Proteomes" id="UP000247459">
    <property type="component" value="Unassembled WGS sequence"/>
</dbReference>
<reference evidence="1 2" key="1">
    <citation type="submission" date="2018-01" db="EMBL/GenBank/DDBJ databases">
        <title>Genome sequence of the PGP bacterium Paenibacillus illinoisensis E3.</title>
        <authorList>
            <person name="Rolli E."/>
            <person name="Marasco R."/>
            <person name="Bessem C."/>
            <person name="Michoud G."/>
            <person name="Gaiarsa S."/>
            <person name="Borin S."/>
            <person name="Daffonchio D."/>
        </authorList>
    </citation>
    <scope>NUCLEOTIDE SEQUENCE [LARGE SCALE GENOMIC DNA]</scope>
    <source>
        <strain evidence="1 2">E3</strain>
    </source>
</reference>
<evidence type="ECO:0000313" key="2">
    <source>
        <dbReference type="Proteomes" id="UP000247459"/>
    </source>
</evidence>
<dbReference type="AlphaFoldDB" id="A0A2W0CSS3"/>
<name>A0A2W0CSS3_9BACL</name>
<protein>
    <submittedName>
        <fullName evidence="1">Uncharacterized protein</fullName>
    </submittedName>
</protein>
<dbReference type="EMBL" id="PRLG01000002">
    <property type="protein sequence ID" value="PYY31225.1"/>
    <property type="molecule type" value="Genomic_DNA"/>
</dbReference>
<evidence type="ECO:0000313" key="1">
    <source>
        <dbReference type="EMBL" id="PYY31225.1"/>
    </source>
</evidence>
<organism evidence="1 2">
    <name type="scientific">Paenibacillus illinoisensis</name>
    <dbReference type="NCBI Taxonomy" id="59845"/>
    <lineage>
        <taxon>Bacteria</taxon>
        <taxon>Bacillati</taxon>
        <taxon>Bacillota</taxon>
        <taxon>Bacilli</taxon>
        <taxon>Bacillales</taxon>
        <taxon>Paenibacillaceae</taxon>
        <taxon>Paenibacillus</taxon>
    </lineage>
</organism>
<sequence>MSKETLNKYFNAYLDLIENTDDLDSIDVLETLSELADRKVYTHELLESNLRPRVDQMVLRLWDVSSAELVDNYAYVVINLNLQKKL</sequence>
<comment type="caution">
    <text evidence="1">The sequence shown here is derived from an EMBL/GenBank/DDBJ whole genome shotgun (WGS) entry which is preliminary data.</text>
</comment>
<gene>
    <name evidence="1" type="ORF">PIL02S_00316</name>
</gene>
<proteinExistence type="predicted"/>
<accession>A0A2W0CSS3</accession>